<dbReference type="Gene3D" id="3.40.50.360">
    <property type="match status" value="1"/>
</dbReference>
<evidence type="ECO:0000313" key="2">
    <source>
        <dbReference type="EMBL" id="MBO3099664.1"/>
    </source>
</evidence>
<evidence type="ECO:0000313" key="3">
    <source>
        <dbReference type="Proteomes" id="UP000681315"/>
    </source>
</evidence>
<reference evidence="2 3" key="1">
    <citation type="submission" date="2021-03" db="EMBL/GenBank/DDBJ databases">
        <title>Gelidibacter sp. nov., isolated from costal sediment.</title>
        <authorList>
            <person name="Lun K.-Y."/>
        </authorList>
    </citation>
    <scope>NUCLEOTIDE SEQUENCE [LARGE SCALE GENOMIC DNA]</scope>
    <source>
        <strain evidence="2 3">DF109</strain>
    </source>
</reference>
<dbReference type="PANTHER" id="PTHR30543">
    <property type="entry name" value="CHROMATE REDUCTASE"/>
    <property type="match status" value="1"/>
</dbReference>
<dbReference type="Proteomes" id="UP000681315">
    <property type="component" value="Unassembled WGS sequence"/>
</dbReference>
<dbReference type="PANTHER" id="PTHR30543:SF21">
    <property type="entry name" value="NAD(P)H-DEPENDENT FMN REDUCTASE LOT6"/>
    <property type="match status" value="1"/>
</dbReference>
<dbReference type="RefSeq" id="WP_208234769.1">
    <property type="nucleotide sequence ID" value="NZ_JAGEVG010000019.1"/>
</dbReference>
<gene>
    <name evidence="2" type="ORF">J4051_15395</name>
</gene>
<dbReference type="InterPro" id="IPR005025">
    <property type="entry name" value="FMN_Rdtase-like_dom"/>
</dbReference>
<feature type="domain" description="NADPH-dependent FMN reductase-like" evidence="1">
    <location>
        <begin position="7"/>
        <end position="150"/>
    </location>
</feature>
<dbReference type="SUPFAM" id="SSF52218">
    <property type="entry name" value="Flavoproteins"/>
    <property type="match status" value="1"/>
</dbReference>
<dbReference type="EMBL" id="JAGEVG010000019">
    <property type="protein sequence ID" value="MBO3099664.1"/>
    <property type="molecule type" value="Genomic_DNA"/>
</dbReference>
<comment type="caution">
    <text evidence="2">The sequence shown here is derived from an EMBL/GenBank/DDBJ whole genome shotgun (WGS) entry which is preliminary data.</text>
</comment>
<evidence type="ECO:0000259" key="1">
    <source>
        <dbReference type="Pfam" id="PF03358"/>
    </source>
</evidence>
<keyword evidence="3" id="KW-1185">Reference proteome</keyword>
<dbReference type="Pfam" id="PF03358">
    <property type="entry name" value="FMN_red"/>
    <property type="match status" value="1"/>
</dbReference>
<sequence>MKYQLKIIIGSTRPTRKGPIVADWFLEIAKQHSDFEIELLDLKEINLPFMDEPEHPRLQKYTKAHTKKWSKTIDIADAFVIVTPEYNYGYPATLKNALDYLSVEWGEKPMAFVSYGGVSGGTRAVQDLKLPVTTLGMMPLPQAVNIPFFTQFINENDVFEANAPLEKSANLMLNSLKKWTKALKNMRENAGE</sequence>
<accession>A0ABS3SVE0</accession>
<protein>
    <submittedName>
        <fullName evidence="2">NAD(P)H-dependent oxidoreductase</fullName>
    </submittedName>
</protein>
<proteinExistence type="predicted"/>
<dbReference type="InterPro" id="IPR029039">
    <property type="entry name" value="Flavoprotein-like_sf"/>
</dbReference>
<organism evidence="2 3">
    <name type="scientific">Gelidibacter pelagius</name>
    <dbReference type="NCBI Taxonomy" id="2819985"/>
    <lineage>
        <taxon>Bacteria</taxon>
        <taxon>Pseudomonadati</taxon>
        <taxon>Bacteroidota</taxon>
        <taxon>Flavobacteriia</taxon>
        <taxon>Flavobacteriales</taxon>
        <taxon>Flavobacteriaceae</taxon>
        <taxon>Gelidibacter</taxon>
    </lineage>
</organism>
<name>A0ABS3SVE0_9FLAO</name>
<dbReference type="InterPro" id="IPR050712">
    <property type="entry name" value="NAD(P)H-dep_reductase"/>
</dbReference>